<dbReference type="EMBL" id="JPMV01000010">
    <property type="protein sequence ID" value="KGI82628.1"/>
    <property type="molecule type" value="Genomic_DNA"/>
</dbReference>
<dbReference type="eggNOG" id="COG3903">
    <property type="taxonomic scope" value="Bacteria"/>
</dbReference>
<reference evidence="2 3" key="1">
    <citation type="journal article" date="2014" name="PLoS ONE">
        <title>Identification and Characterization of a New Erythromycin Biosynthetic Gene Cluster in Actinopolyspora erythraea YIM90600, a Novel Erythronolide-Producing Halophilic Actinomycete Isolated from Salt Field.</title>
        <authorList>
            <person name="Chen D."/>
            <person name="Feng J."/>
            <person name="Huang L."/>
            <person name="Zhang Q."/>
            <person name="Wu J."/>
            <person name="Zhu X."/>
            <person name="Duan Y."/>
            <person name="Xu Z."/>
        </authorList>
    </citation>
    <scope>NUCLEOTIDE SEQUENCE [LARGE SCALE GENOMIC DNA]</scope>
    <source>
        <strain evidence="2 3">YIM90600</strain>
    </source>
</reference>
<organism evidence="1 4">
    <name type="scientific">Actinopolyspora erythraea</name>
    <dbReference type="NCBI Taxonomy" id="414996"/>
    <lineage>
        <taxon>Bacteria</taxon>
        <taxon>Bacillati</taxon>
        <taxon>Actinomycetota</taxon>
        <taxon>Actinomycetes</taxon>
        <taxon>Actinopolysporales</taxon>
        <taxon>Actinopolysporaceae</taxon>
        <taxon>Actinopolyspora</taxon>
    </lineage>
</organism>
<dbReference type="RefSeq" id="WP_043570171.1">
    <property type="nucleotide sequence ID" value="NZ_CP022752.1"/>
</dbReference>
<dbReference type="AlphaFoldDB" id="A0A099D912"/>
<dbReference type="OrthoDB" id="4498936at2"/>
<name>A0A099D912_9ACTN</name>
<evidence type="ECO:0000313" key="2">
    <source>
        <dbReference type="EMBL" id="KGI82628.1"/>
    </source>
</evidence>
<keyword evidence="3" id="KW-1185">Reference proteome</keyword>
<dbReference type="HOGENOM" id="CLU_029927_0_1_11"/>
<evidence type="ECO:0000313" key="3">
    <source>
        <dbReference type="Proteomes" id="UP000029737"/>
    </source>
</evidence>
<evidence type="ECO:0000313" key="4">
    <source>
        <dbReference type="Proteomes" id="UP000215043"/>
    </source>
</evidence>
<dbReference type="KEGG" id="aey:CDG81_20710"/>
<protein>
    <recommendedName>
        <fullName evidence="5">Transcriptional regulator</fullName>
    </recommendedName>
</protein>
<gene>
    <name evidence="1" type="ORF">CDG81_20710</name>
    <name evidence="2" type="ORF">IL38_04165</name>
</gene>
<evidence type="ECO:0008006" key="5">
    <source>
        <dbReference type="Google" id="ProtNLM"/>
    </source>
</evidence>
<dbReference type="Proteomes" id="UP000215043">
    <property type="component" value="Chromosome"/>
</dbReference>
<accession>A0A099D912</accession>
<dbReference type="EMBL" id="CP022752">
    <property type="protein sequence ID" value="ASU80292.1"/>
    <property type="molecule type" value="Genomic_DNA"/>
</dbReference>
<proteinExistence type="predicted"/>
<sequence length="397" mass="43634">MTRQELAEAVNVHTYRLTEKITEVDANHIGKWERGDIRWPAAHYRRALRHILNADSDLELGFRRRGNGCTTEDVDRRTYLGTTLGLGVGVALARSRGAGVTGGSSEDLVTSIAAPTESYRRMEASVSSRDLAPAAEGHLRLVKQVVRDKPHDARGFAALSEVAGFSAWLAADRGDTVLACARYRESIRFAESAHNPLLVSYMIGSLGHFAVEIGDPHQGVRLLDKAARQLDNSSPAAARAWLASLRAVAFGALRDRVAMTEALTTAEHLADRRPGEARWPWMFAFTSAKVARYRSSALAKFGDLSAAKSAYAAALPGMTTPKPQALAKVEHALLLARTAHQDEAAKLGLEALRVGRQYGSERIVSNVRTLRFELPVRSREVEDLDRMLTKLYEEDQR</sequence>
<dbReference type="eggNOG" id="COG1813">
    <property type="taxonomic scope" value="Bacteria"/>
</dbReference>
<dbReference type="Proteomes" id="UP000029737">
    <property type="component" value="Unassembled WGS sequence"/>
</dbReference>
<reference evidence="1 4" key="2">
    <citation type="submission" date="2017-08" db="EMBL/GenBank/DDBJ databases">
        <title>The complete genome sequence of moderately halophilic actinomycete Actinopolyspora erythraea YIM 90600, the producer of novel erythromycin, novel actinopolysporins A-C and tubercidin.</title>
        <authorList>
            <person name="Yin M."/>
            <person name="Tang S."/>
        </authorList>
    </citation>
    <scope>NUCLEOTIDE SEQUENCE [LARGE SCALE GENOMIC DNA]</scope>
    <source>
        <strain evidence="1 4">YIM 90600</strain>
    </source>
</reference>
<evidence type="ECO:0000313" key="1">
    <source>
        <dbReference type="EMBL" id="ASU80292.1"/>
    </source>
</evidence>